<accession>A0A812QFX3</accession>
<dbReference type="InterPro" id="IPR029063">
    <property type="entry name" value="SAM-dependent_MTases_sf"/>
</dbReference>
<dbReference type="Pfam" id="PF00145">
    <property type="entry name" value="DNA_methylase"/>
    <property type="match status" value="1"/>
</dbReference>
<dbReference type="AlphaFoldDB" id="A0A812QFX3"/>
<dbReference type="OrthoDB" id="641149at2759"/>
<gene>
    <name evidence="5" type="primary">DNMT3A</name>
    <name evidence="5" type="ORF">SNEC2469_LOCUS9911</name>
</gene>
<keyword evidence="2" id="KW-0808">Transferase</keyword>
<dbReference type="GO" id="GO:0032259">
    <property type="term" value="P:methylation"/>
    <property type="evidence" value="ECO:0007669"/>
    <property type="project" value="UniProtKB-KW"/>
</dbReference>
<keyword evidence="4" id="KW-0812">Transmembrane</keyword>
<keyword evidence="4" id="KW-0472">Membrane</keyword>
<proteinExistence type="predicted"/>
<feature type="non-terminal residue" evidence="5">
    <location>
        <position position="1"/>
    </location>
</feature>
<feature type="transmembrane region" description="Helical" evidence="4">
    <location>
        <begin position="322"/>
        <end position="343"/>
    </location>
</feature>
<organism evidence="5 6">
    <name type="scientific">Symbiodinium necroappetens</name>
    <dbReference type="NCBI Taxonomy" id="1628268"/>
    <lineage>
        <taxon>Eukaryota</taxon>
        <taxon>Sar</taxon>
        <taxon>Alveolata</taxon>
        <taxon>Dinophyceae</taxon>
        <taxon>Suessiales</taxon>
        <taxon>Symbiodiniaceae</taxon>
        <taxon>Symbiodinium</taxon>
    </lineage>
</organism>
<sequence>MARQSGQPVDDLDDPLDPATQESLLDAWRKRYNLELPVHMAPSDTLLSRVWREMQRGTVTVIGIDKVDSKQTPGTKLFMAPLGVLLDYCDAVLRHATDSNATIEWLKIRDEQCRARMVELARQQWPLGEAFFKAYQEQELMWQQPPSRKRVDPELRAASDSPPSSKKAKTAKEYRGEAAATHVGSSRLVSLGGYATLDEGETEQQMTRVVRQTEHRMSQRTGSGDDGSVAVGMSFMASPQPRLAAIAKSLAKARHVQLVASDNGATTMGMYNQSAARDVKPMGCAWPCRSQVEALIPTEWVYYCGVSPLPQTHLSLHDKGPIFVISLFDGIGAAFVALLALGVTFRAMTVEMDPVATGVCAASFRNVAHFPDARSFTAACLRQEFQTHAYAAVLVLGGSPCQDISRLNRSRKGLSAPRTQLFAEIPRVAQECRDLLASLNIPIPVLQLLENVAHGPPEVMTEFCAAMQSRSLIVHGSSFGWVRRTRMFWGGDGHTALSHDVQSALPKDIAGALSEDDLMHLRWVGKKPWPARVFFQDGFKTCFQPQANIGTTTDHVGFATFTRSFEHPRLPDVAASDEARRRYQEGERAYPAFAYEDASLLWKGREWRQPNAQERATLMGIPSSILQWAAPEEEDVKHRERVRASLIGNSFHVPSLMVVLMILLQMIPVVSGIPPPMYSAFETCLHTQVKRSVFQPGVVDACPGLLTPETLLERIQQQFVSLDVQWPVLQVDDKVRAAVRKLQIFKADCILRNAESDFGAPQWRQQNHRALAASALGAQRGGPLSKIACQPLIPEKVDKATHMALGTCLPSPYHTHAVLDPDASFAVRAMVAFGPCIRTWRRLQQRAIRTVHTFLSPWDAALRNLMPEPVFKVASDKCPAMMTATAVLLDWPDLTLGLRFVTGFRLLGQIESPNIFRPVPPATPDPPDLKKEFLQRAPAAIRKLEAFLPQAEYTQELLDHTVKEIETGWADGLFTRQELDEAFGHSCWLPMQRFMHVQACGKQRPIDNGRSNGHNALSWMLETICTNTPDFAAAACRALMDLLHKSFNVCPAWAQVVFGTEDMDHAYRQMPNMPEEAPGLVVGIWHPTEQIVKYAVMRAHPFGLASAVLNFCRLPTLATAATRQWTGMNETAAMFIDVKPGLREALMEELDTILQYEATDDITPELARSLKFMRALLDVVGVACTIPKLVLEAFQERETQITPLEALAVLQ</sequence>
<dbReference type="InterPro" id="IPR001525">
    <property type="entry name" value="C5_MeTfrase"/>
</dbReference>
<dbReference type="SUPFAM" id="SSF53335">
    <property type="entry name" value="S-adenosyl-L-methionine-dependent methyltransferases"/>
    <property type="match status" value="1"/>
</dbReference>
<dbReference type="Proteomes" id="UP000601435">
    <property type="component" value="Unassembled WGS sequence"/>
</dbReference>
<feature type="region of interest" description="Disordered" evidence="3">
    <location>
        <begin position="143"/>
        <end position="172"/>
    </location>
</feature>
<keyword evidence="4" id="KW-1133">Transmembrane helix</keyword>
<evidence type="ECO:0000313" key="5">
    <source>
        <dbReference type="EMBL" id="CAE7369460.1"/>
    </source>
</evidence>
<evidence type="ECO:0000256" key="4">
    <source>
        <dbReference type="SAM" id="Phobius"/>
    </source>
</evidence>
<comment type="caution">
    <text evidence="5">The sequence shown here is derived from an EMBL/GenBank/DDBJ whole genome shotgun (WGS) entry which is preliminary data.</text>
</comment>
<keyword evidence="6" id="KW-1185">Reference proteome</keyword>
<dbReference type="Gene3D" id="3.40.50.150">
    <property type="entry name" value="Vaccinia Virus protein VP39"/>
    <property type="match status" value="1"/>
</dbReference>
<name>A0A812QFX3_9DINO</name>
<evidence type="ECO:0000256" key="2">
    <source>
        <dbReference type="ARBA" id="ARBA00022679"/>
    </source>
</evidence>
<evidence type="ECO:0000256" key="3">
    <source>
        <dbReference type="SAM" id="MobiDB-lite"/>
    </source>
</evidence>
<dbReference type="EMBL" id="CAJNJA010015837">
    <property type="protein sequence ID" value="CAE7369460.1"/>
    <property type="molecule type" value="Genomic_DNA"/>
</dbReference>
<feature type="transmembrane region" description="Helical" evidence="4">
    <location>
        <begin position="646"/>
        <end position="667"/>
    </location>
</feature>
<reference evidence="5" key="1">
    <citation type="submission" date="2021-02" db="EMBL/GenBank/DDBJ databases">
        <authorList>
            <person name="Dougan E. K."/>
            <person name="Rhodes N."/>
            <person name="Thang M."/>
            <person name="Chan C."/>
        </authorList>
    </citation>
    <scope>NUCLEOTIDE SEQUENCE</scope>
</reference>
<protein>
    <submittedName>
        <fullName evidence="5">DNMT3A protein</fullName>
    </submittedName>
</protein>
<evidence type="ECO:0000256" key="1">
    <source>
        <dbReference type="ARBA" id="ARBA00022603"/>
    </source>
</evidence>
<evidence type="ECO:0000313" key="6">
    <source>
        <dbReference type="Proteomes" id="UP000601435"/>
    </source>
</evidence>
<dbReference type="GO" id="GO:0008168">
    <property type="term" value="F:methyltransferase activity"/>
    <property type="evidence" value="ECO:0007669"/>
    <property type="project" value="UniProtKB-KW"/>
</dbReference>
<keyword evidence="1" id="KW-0489">Methyltransferase</keyword>